<gene>
    <name evidence="8" type="ORF">HIM_04726</name>
</gene>
<feature type="compositionally biased region" description="Basic and acidic residues" evidence="6">
    <location>
        <begin position="33"/>
        <end position="47"/>
    </location>
</feature>
<reference evidence="8 9" key="1">
    <citation type="journal article" date="2014" name="Genome Biol. Evol.">
        <title>Comparative genomics and transcriptomics analyses reveal divergent lifestyle features of nematode endoparasitic fungus Hirsutella minnesotensis.</title>
        <authorList>
            <person name="Lai Y."/>
            <person name="Liu K."/>
            <person name="Zhang X."/>
            <person name="Zhang X."/>
            <person name="Li K."/>
            <person name="Wang N."/>
            <person name="Shu C."/>
            <person name="Wu Y."/>
            <person name="Wang C."/>
            <person name="Bushley K.E."/>
            <person name="Xiang M."/>
            <person name="Liu X."/>
        </authorList>
    </citation>
    <scope>NUCLEOTIDE SEQUENCE [LARGE SCALE GENOMIC DNA]</scope>
    <source>
        <strain evidence="8 9">3608</strain>
    </source>
</reference>
<evidence type="ECO:0000313" key="9">
    <source>
        <dbReference type="Proteomes" id="UP000054481"/>
    </source>
</evidence>
<dbReference type="OrthoDB" id="10267969at2759"/>
<evidence type="ECO:0000256" key="5">
    <source>
        <dbReference type="ARBA" id="ARBA00023136"/>
    </source>
</evidence>
<evidence type="ECO:0000256" key="7">
    <source>
        <dbReference type="SAM" id="Phobius"/>
    </source>
</evidence>
<feature type="transmembrane region" description="Helical" evidence="7">
    <location>
        <begin position="216"/>
        <end position="235"/>
    </location>
</feature>
<dbReference type="Proteomes" id="UP000054481">
    <property type="component" value="Unassembled WGS sequence"/>
</dbReference>
<dbReference type="GO" id="GO:0016020">
    <property type="term" value="C:membrane"/>
    <property type="evidence" value="ECO:0007669"/>
    <property type="project" value="UniProtKB-SubCell"/>
</dbReference>
<evidence type="ECO:0000313" key="8">
    <source>
        <dbReference type="EMBL" id="KJZ75902.1"/>
    </source>
</evidence>
<organism evidence="8 9">
    <name type="scientific">Hirsutella minnesotensis 3608</name>
    <dbReference type="NCBI Taxonomy" id="1043627"/>
    <lineage>
        <taxon>Eukaryota</taxon>
        <taxon>Fungi</taxon>
        <taxon>Dikarya</taxon>
        <taxon>Ascomycota</taxon>
        <taxon>Pezizomycotina</taxon>
        <taxon>Sordariomycetes</taxon>
        <taxon>Hypocreomycetidae</taxon>
        <taxon>Hypocreales</taxon>
        <taxon>Ophiocordycipitaceae</taxon>
        <taxon>Hirsutella</taxon>
    </lineage>
</organism>
<feature type="transmembrane region" description="Helical" evidence="7">
    <location>
        <begin position="187"/>
        <end position="209"/>
    </location>
</feature>
<evidence type="ECO:0000256" key="4">
    <source>
        <dbReference type="ARBA" id="ARBA00022989"/>
    </source>
</evidence>
<feature type="compositionally biased region" description="Low complexity" evidence="6">
    <location>
        <begin position="48"/>
        <end position="61"/>
    </location>
</feature>
<dbReference type="InterPro" id="IPR007248">
    <property type="entry name" value="Mpv17_PMP22"/>
</dbReference>
<keyword evidence="5 7" id="KW-0472">Membrane</keyword>
<evidence type="ECO:0000256" key="3">
    <source>
        <dbReference type="ARBA" id="ARBA00022692"/>
    </source>
</evidence>
<evidence type="ECO:0000256" key="2">
    <source>
        <dbReference type="ARBA" id="ARBA00006824"/>
    </source>
</evidence>
<protein>
    <recommendedName>
        <fullName evidence="10">Mpv17/PMP22 family protein</fullName>
    </recommendedName>
</protein>
<accession>A0A0F8A156</accession>
<proteinExistence type="inferred from homology"/>
<keyword evidence="4 7" id="KW-1133">Transmembrane helix</keyword>
<name>A0A0F8A156_9HYPO</name>
<dbReference type="EMBL" id="KQ030514">
    <property type="protein sequence ID" value="KJZ75902.1"/>
    <property type="molecule type" value="Genomic_DNA"/>
</dbReference>
<keyword evidence="9" id="KW-1185">Reference proteome</keyword>
<dbReference type="AlphaFoldDB" id="A0A0F8A156"/>
<evidence type="ECO:0008006" key="10">
    <source>
        <dbReference type="Google" id="ProtNLM"/>
    </source>
</evidence>
<comment type="subcellular location">
    <subcellularLocation>
        <location evidence="1">Membrane</location>
        <topology evidence="1">Multi-pass membrane protein</topology>
    </subcellularLocation>
</comment>
<keyword evidence="3 7" id="KW-0812">Transmembrane</keyword>
<evidence type="ECO:0000256" key="6">
    <source>
        <dbReference type="SAM" id="MobiDB-lite"/>
    </source>
</evidence>
<dbReference type="Pfam" id="PF04117">
    <property type="entry name" value="Mpv17_PMP22"/>
    <property type="match status" value="1"/>
</dbReference>
<sequence>MTSRALLNATLQAAGLGATSNILAQLITASRDKASLDPDGESSRCRDSSCSASSARRPTSSGESLHADSPPPPPAHRLAPRQTYLEASYPAHPPPTRHPKKSDAKRQQQAPLSVRNTAIKFALDQTVGAVVNTLLFSLFIHSLQDAMAPAPRVASLPKALAYWLTPGAVDFARVDFARVLDVSLAEFWPIILAGVKVWPAVSLLNFTVVKTVSSRNLVFCIAGVAWGIYMSMVAAK</sequence>
<comment type="similarity">
    <text evidence="2">Belongs to the peroxisomal membrane protein PXMP2/4 family.</text>
</comment>
<feature type="region of interest" description="Disordered" evidence="6">
    <location>
        <begin position="33"/>
        <end position="109"/>
    </location>
</feature>
<evidence type="ECO:0000256" key="1">
    <source>
        <dbReference type="ARBA" id="ARBA00004141"/>
    </source>
</evidence>